<dbReference type="EMBL" id="JACHHW010000001">
    <property type="protein sequence ID" value="MBB5185825.1"/>
    <property type="molecule type" value="Genomic_DNA"/>
</dbReference>
<gene>
    <name evidence="4" type="ORF">HNQ57_000084</name>
</gene>
<keyword evidence="5" id="KW-1185">Reference proteome</keyword>
<feature type="chain" id="PRO_5032967164" description="EF-hand domain-containing protein" evidence="2">
    <location>
        <begin position="20"/>
        <end position="133"/>
    </location>
</feature>
<dbReference type="GO" id="GO:0005509">
    <property type="term" value="F:calcium ion binding"/>
    <property type="evidence" value="ECO:0007669"/>
    <property type="project" value="InterPro"/>
</dbReference>
<dbReference type="Gene3D" id="1.10.238.10">
    <property type="entry name" value="EF-hand"/>
    <property type="match status" value="1"/>
</dbReference>
<protein>
    <recommendedName>
        <fullName evidence="3">EF-hand domain-containing protein</fullName>
    </recommendedName>
</protein>
<evidence type="ECO:0000259" key="3">
    <source>
        <dbReference type="PROSITE" id="PS50222"/>
    </source>
</evidence>
<dbReference type="InterPro" id="IPR002048">
    <property type="entry name" value="EF_hand_dom"/>
</dbReference>
<dbReference type="SUPFAM" id="SSF47473">
    <property type="entry name" value="EF-hand"/>
    <property type="match status" value="1"/>
</dbReference>
<feature type="compositionally biased region" description="Gly residues" evidence="1">
    <location>
        <begin position="44"/>
        <end position="60"/>
    </location>
</feature>
<dbReference type="Proteomes" id="UP000536640">
    <property type="component" value="Unassembled WGS sequence"/>
</dbReference>
<name>A0A840QYN5_9GAMM</name>
<evidence type="ECO:0000256" key="2">
    <source>
        <dbReference type="SAM" id="SignalP"/>
    </source>
</evidence>
<evidence type="ECO:0000256" key="1">
    <source>
        <dbReference type="SAM" id="MobiDB-lite"/>
    </source>
</evidence>
<feature type="signal peptide" evidence="2">
    <location>
        <begin position="1"/>
        <end position="19"/>
    </location>
</feature>
<comment type="caution">
    <text evidence="4">The sequence shown here is derived from an EMBL/GenBank/DDBJ whole genome shotgun (WGS) entry which is preliminary data.</text>
</comment>
<reference evidence="4 5" key="1">
    <citation type="submission" date="2020-08" db="EMBL/GenBank/DDBJ databases">
        <title>Genomic Encyclopedia of Type Strains, Phase IV (KMG-IV): sequencing the most valuable type-strain genomes for metagenomic binning, comparative biology and taxonomic classification.</title>
        <authorList>
            <person name="Goeker M."/>
        </authorList>
    </citation>
    <scope>NUCLEOTIDE SEQUENCE [LARGE SCALE GENOMIC DNA]</scope>
    <source>
        <strain evidence="4 5">DSM 25701</strain>
    </source>
</reference>
<feature type="region of interest" description="Disordered" evidence="1">
    <location>
        <begin position="28"/>
        <end position="99"/>
    </location>
</feature>
<dbReference type="PROSITE" id="PS50222">
    <property type="entry name" value="EF_HAND_2"/>
    <property type="match status" value="1"/>
</dbReference>
<dbReference type="RefSeq" id="WP_184460667.1">
    <property type="nucleotide sequence ID" value="NZ_JACHHW010000001.1"/>
</dbReference>
<evidence type="ECO:0000313" key="5">
    <source>
        <dbReference type="Proteomes" id="UP000536640"/>
    </source>
</evidence>
<accession>A0A840QYN5</accession>
<feature type="domain" description="EF-hand" evidence="3">
    <location>
        <begin position="93"/>
        <end position="128"/>
    </location>
</feature>
<dbReference type="InterPro" id="IPR011992">
    <property type="entry name" value="EF-hand-dom_pair"/>
</dbReference>
<keyword evidence="2" id="KW-0732">Signal</keyword>
<dbReference type="InterPro" id="IPR018247">
    <property type="entry name" value="EF_Hand_1_Ca_BS"/>
</dbReference>
<evidence type="ECO:0000313" key="4">
    <source>
        <dbReference type="EMBL" id="MBB5185825.1"/>
    </source>
</evidence>
<dbReference type="AlphaFoldDB" id="A0A840QYN5"/>
<proteinExistence type="predicted"/>
<dbReference type="Pfam" id="PF13202">
    <property type="entry name" value="EF-hand_5"/>
    <property type="match status" value="2"/>
</dbReference>
<organism evidence="4 5">
    <name type="scientific">Zhongshania antarctica</name>
    <dbReference type="NCBI Taxonomy" id="641702"/>
    <lineage>
        <taxon>Bacteria</taxon>
        <taxon>Pseudomonadati</taxon>
        <taxon>Pseudomonadota</taxon>
        <taxon>Gammaproteobacteria</taxon>
        <taxon>Cellvibrionales</taxon>
        <taxon>Spongiibacteraceae</taxon>
        <taxon>Zhongshania</taxon>
    </lineage>
</organism>
<dbReference type="PROSITE" id="PS00018">
    <property type="entry name" value="EF_HAND_1"/>
    <property type="match status" value="1"/>
</dbReference>
<sequence>MKKIAAVFAGLALSSFCLAEPVSGVIQGSGQGGVNTDIQQGSQQGSGMGSGSLGGQGSMQGEGAMQGTDEASGAIFTALDQNGDGALDESEAKSENSLNQYFSAIDTDSDGAVSRDEYLGRWKAIQENEEEAE</sequence>